<reference evidence="1 2" key="1">
    <citation type="submission" date="2020-04" db="EMBL/GenBank/DDBJ databases">
        <authorList>
            <person name="Pieper L."/>
        </authorList>
    </citation>
    <scope>NUCLEOTIDE SEQUENCE [LARGE SCALE GENOMIC DNA]</scope>
    <source>
        <strain evidence="1 2">B33</strain>
    </source>
</reference>
<gene>
    <name evidence="1" type="ORF">HUV05_24060</name>
</gene>
<reference evidence="1 2" key="2">
    <citation type="submission" date="2020-07" db="EMBL/GenBank/DDBJ databases">
        <title>Bacterial metabolism rescues the inhibition of intestinal drug absorption by food and drug additives.</title>
        <authorList>
            <person name="Zou L."/>
            <person name="Spanogiannopoulos P."/>
            <person name="Chien H.-C."/>
            <person name="Pieper L.M."/>
            <person name="Cai W."/>
            <person name="Khuri N."/>
            <person name="Pottel J."/>
            <person name="Vora B."/>
            <person name="Ni Z."/>
            <person name="Tsakalozou E."/>
            <person name="Zhang W."/>
            <person name="Shoichet B.K."/>
            <person name="Giacomini K.M."/>
            <person name="Turnbaugh P.J."/>
        </authorList>
    </citation>
    <scope>NUCLEOTIDE SEQUENCE [LARGE SCALE GENOMIC DNA]</scope>
    <source>
        <strain evidence="1 2">B33</strain>
    </source>
</reference>
<comment type="caution">
    <text evidence="1">The sequence shown here is derived from an EMBL/GenBank/DDBJ whole genome shotgun (WGS) entry which is preliminary data.</text>
</comment>
<evidence type="ECO:0000313" key="1">
    <source>
        <dbReference type="EMBL" id="NVB76514.1"/>
    </source>
</evidence>
<evidence type="ECO:0000313" key="2">
    <source>
        <dbReference type="Proteomes" id="UP000524321"/>
    </source>
</evidence>
<dbReference type="EMBL" id="JABWDJ010000556">
    <property type="protein sequence ID" value="NVB76514.1"/>
    <property type="molecule type" value="Genomic_DNA"/>
</dbReference>
<feature type="non-terminal residue" evidence="1">
    <location>
        <position position="66"/>
    </location>
</feature>
<proteinExistence type="predicted"/>
<sequence>MKKGTKGMLVAAGIFASVGIGLCIGGISMAAAQGSGNIVAQAVQIFSDHSYPFSGLIHLGKDEDFS</sequence>
<dbReference type="Proteomes" id="UP000524321">
    <property type="component" value="Unassembled WGS sequence"/>
</dbReference>
<protein>
    <submittedName>
        <fullName evidence="1">Uncharacterized protein</fullName>
    </submittedName>
</protein>
<name>A0A7Y6UC25_PHOVU</name>
<organism evidence="1 2">
    <name type="scientific">Phocaeicola vulgatus</name>
    <name type="common">Bacteroides vulgatus</name>
    <dbReference type="NCBI Taxonomy" id="821"/>
    <lineage>
        <taxon>Bacteria</taxon>
        <taxon>Pseudomonadati</taxon>
        <taxon>Bacteroidota</taxon>
        <taxon>Bacteroidia</taxon>
        <taxon>Bacteroidales</taxon>
        <taxon>Bacteroidaceae</taxon>
        <taxon>Phocaeicola</taxon>
    </lineage>
</organism>
<accession>A0A7Y6UC25</accession>
<dbReference type="RefSeq" id="WP_176350947.1">
    <property type="nucleotide sequence ID" value="NZ_JABWDJ010000556.1"/>
</dbReference>
<dbReference type="AlphaFoldDB" id="A0A7Y6UC25"/>